<sequence length="234" mass="25714">MVFISLAVVLLASISLISALDIRGSVLWNDLCPDYDTLGATRVILDAGKQYGSITRNGNFSIPDVAPGTYVLSVLAHDFVFEQMRVDVSDSESIPEVRSYIFGTPLTSHSAVKLSYPVVLTPRHKNKYFMPRESFNLLGMFQNPMMMIMVLTGVMMLGMPYIMKNLDPQTLEELQGRQAKVASIQSSMQSGDFKSGLSALLAAEDEPKTALASARSPNSTTPQQRKTGKGSRRR</sequence>
<organism evidence="1 2">
    <name type="scientific">Leucogyrophana mollusca</name>
    <dbReference type="NCBI Taxonomy" id="85980"/>
    <lineage>
        <taxon>Eukaryota</taxon>
        <taxon>Fungi</taxon>
        <taxon>Dikarya</taxon>
        <taxon>Basidiomycota</taxon>
        <taxon>Agaricomycotina</taxon>
        <taxon>Agaricomycetes</taxon>
        <taxon>Agaricomycetidae</taxon>
        <taxon>Boletales</taxon>
        <taxon>Boletales incertae sedis</taxon>
        <taxon>Leucogyrophana</taxon>
    </lineage>
</organism>
<accession>A0ACB8BG62</accession>
<keyword evidence="2" id="KW-1185">Reference proteome</keyword>
<evidence type="ECO:0000313" key="1">
    <source>
        <dbReference type="EMBL" id="KAH7924861.1"/>
    </source>
</evidence>
<comment type="caution">
    <text evidence="1">The sequence shown here is derived from an EMBL/GenBank/DDBJ whole genome shotgun (WGS) entry which is preliminary data.</text>
</comment>
<dbReference type="EMBL" id="MU266414">
    <property type="protein sequence ID" value="KAH7924861.1"/>
    <property type="molecule type" value="Genomic_DNA"/>
</dbReference>
<proteinExistence type="predicted"/>
<name>A0ACB8BG62_9AGAM</name>
<dbReference type="Proteomes" id="UP000790709">
    <property type="component" value="Unassembled WGS sequence"/>
</dbReference>
<evidence type="ECO:0000313" key="2">
    <source>
        <dbReference type="Proteomes" id="UP000790709"/>
    </source>
</evidence>
<gene>
    <name evidence="1" type="ORF">BV22DRAFT_1034652</name>
</gene>
<reference evidence="1" key="1">
    <citation type="journal article" date="2021" name="New Phytol.">
        <title>Evolutionary innovations through gain and loss of genes in the ectomycorrhizal Boletales.</title>
        <authorList>
            <person name="Wu G."/>
            <person name="Miyauchi S."/>
            <person name="Morin E."/>
            <person name="Kuo A."/>
            <person name="Drula E."/>
            <person name="Varga T."/>
            <person name="Kohler A."/>
            <person name="Feng B."/>
            <person name="Cao Y."/>
            <person name="Lipzen A."/>
            <person name="Daum C."/>
            <person name="Hundley H."/>
            <person name="Pangilinan J."/>
            <person name="Johnson J."/>
            <person name="Barry K."/>
            <person name="LaButti K."/>
            <person name="Ng V."/>
            <person name="Ahrendt S."/>
            <person name="Min B."/>
            <person name="Choi I.G."/>
            <person name="Park H."/>
            <person name="Plett J.M."/>
            <person name="Magnuson J."/>
            <person name="Spatafora J.W."/>
            <person name="Nagy L.G."/>
            <person name="Henrissat B."/>
            <person name="Grigoriev I.V."/>
            <person name="Yang Z.L."/>
            <person name="Xu J."/>
            <person name="Martin F.M."/>
        </authorList>
    </citation>
    <scope>NUCLEOTIDE SEQUENCE</scope>
    <source>
        <strain evidence="1">KUC20120723A-06</strain>
    </source>
</reference>
<protein>
    <submittedName>
        <fullName evidence="1">Uncharacterized protein</fullName>
    </submittedName>
</protein>